<dbReference type="InterPro" id="IPR028362">
    <property type="entry name" value="AlgI"/>
</dbReference>
<feature type="transmembrane region" description="Helical" evidence="8">
    <location>
        <begin position="348"/>
        <end position="365"/>
    </location>
</feature>
<dbReference type="PATRIC" id="fig|1235802.3.peg.2378"/>
<protein>
    <recommendedName>
        <fullName evidence="11">MBOAT family protein</fullName>
    </recommendedName>
</protein>
<comment type="subcellular location">
    <subcellularLocation>
        <location evidence="1">Cell membrane</location>
        <topology evidence="1">Multi-pass membrane protein</topology>
    </subcellularLocation>
</comment>
<evidence type="ECO:0000313" key="10">
    <source>
        <dbReference type="Proteomes" id="UP000012589"/>
    </source>
</evidence>
<dbReference type="Proteomes" id="UP000012589">
    <property type="component" value="Unassembled WGS sequence"/>
</dbReference>
<feature type="transmembrane region" description="Helical" evidence="8">
    <location>
        <begin position="429"/>
        <end position="450"/>
    </location>
</feature>
<dbReference type="PIRSF" id="PIRSF500217">
    <property type="entry name" value="AlgI"/>
    <property type="match status" value="1"/>
</dbReference>
<dbReference type="PANTHER" id="PTHR13285:SF18">
    <property type="entry name" value="PROTEIN-CYSTEINE N-PALMITOYLTRANSFERASE RASP"/>
    <property type="match status" value="1"/>
</dbReference>
<dbReference type="STRING" id="1235802.C823_02241"/>
<gene>
    <name evidence="9" type="ORF">C823_02241</name>
</gene>
<feature type="transmembrane region" description="Helical" evidence="8">
    <location>
        <begin position="219"/>
        <end position="236"/>
    </location>
</feature>
<evidence type="ECO:0000256" key="2">
    <source>
        <dbReference type="ARBA" id="ARBA00010323"/>
    </source>
</evidence>
<keyword evidence="7" id="KW-0808">Transferase</keyword>
<keyword evidence="5 8" id="KW-1133">Transmembrane helix</keyword>
<sequence>MIFSSVTFLFYFLPITMALYFCMPLPFRNGMLLLCSLFFYAWGEPRHIIVMGMSIAAGYGFGLLVEKYKERPMGRVWCVLSVCISLSFLLYFKYADFFLTNLNRITGANIPLLHVSLPIGISFYTFQMISYTVDVYRGETAQKNIVHLAVYITMFPQLIAGPIVRYADIARQIESNRRTTFEMAAEGIRFFVIGLAKKILLADQLAQLCVLFRNAEQKSVLFYWIYALGCSLYIYFDFSGYSDMAVGLGRIFGFYFPENFRYPFVSASITEFWRRWHRSLGTWFRDYVYIPLGGNRCGHGRQIVHIFIVWMLTGLWHGAEWNFVIWGLYFAVLICAEKLLLKKEGIVSHMYFLFFILISFVIFHAQDMEQAVSDLGGLFGAGGLPVVTEETLYYLRSYAGILLFAVCAALPCMRFLSAVIKKRPVYTKIWNGMEPIALLGLMVVISAYLVDSSFHPFLYFRF</sequence>
<dbReference type="GO" id="GO:0016746">
    <property type="term" value="F:acyltransferase activity"/>
    <property type="evidence" value="ECO:0007669"/>
    <property type="project" value="UniProtKB-KW"/>
</dbReference>
<dbReference type="OrthoDB" id="9805788at2"/>
<keyword evidence="4 8" id="KW-0812">Transmembrane</keyword>
<dbReference type="HOGENOM" id="CLU_025255_1_3_9"/>
<feature type="transmembrane region" description="Helical" evidence="8">
    <location>
        <begin position="145"/>
        <end position="167"/>
    </location>
</feature>
<keyword evidence="10" id="KW-1185">Reference proteome</keyword>
<proteinExistence type="inferred from homology"/>
<evidence type="ECO:0000256" key="7">
    <source>
        <dbReference type="PIRNR" id="PIRNR016636"/>
    </source>
</evidence>
<dbReference type="GO" id="GO:0005886">
    <property type="term" value="C:plasma membrane"/>
    <property type="evidence" value="ECO:0007669"/>
    <property type="project" value="UniProtKB-SubCell"/>
</dbReference>
<feature type="transmembrane region" description="Helical" evidence="8">
    <location>
        <begin position="7"/>
        <end position="27"/>
    </location>
</feature>
<evidence type="ECO:0000256" key="5">
    <source>
        <dbReference type="ARBA" id="ARBA00022989"/>
    </source>
</evidence>
<feature type="transmembrane region" description="Helical" evidence="8">
    <location>
        <begin position="112"/>
        <end position="133"/>
    </location>
</feature>
<keyword evidence="7" id="KW-0012">Acyltransferase</keyword>
<keyword evidence="3 7" id="KW-1003">Cell membrane</keyword>
<evidence type="ECO:0000256" key="6">
    <source>
        <dbReference type="ARBA" id="ARBA00023136"/>
    </source>
</evidence>
<keyword evidence="6 7" id="KW-0472">Membrane</keyword>
<dbReference type="eggNOG" id="COG1696">
    <property type="taxonomic scope" value="Bacteria"/>
</dbReference>
<evidence type="ECO:0000256" key="8">
    <source>
        <dbReference type="SAM" id="Phobius"/>
    </source>
</evidence>
<feature type="transmembrane region" description="Helical" evidence="8">
    <location>
        <begin position="398"/>
        <end position="417"/>
    </location>
</feature>
<dbReference type="InterPro" id="IPR051085">
    <property type="entry name" value="MB_O-acyltransferase"/>
</dbReference>
<accession>N2ADT0</accession>
<name>N2ADT0_9FIRM</name>
<dbReference type="AlphaFoldDB" id="N2ADT0"/>
<dbReference type="PANTHER" id="PTHR13285">
    <property type="entry name" value="ACYLTRANSFERASE"/>
    <property type="match status" value="1"/>
</dbReference>
<feature type="transmembrane region" description="Helical" evidence="8">
    <location>
        <begin position="76"/>
        <end position="92"/>
    </location>
</feature>
<comment type="similarity">
    <text evidence="2 7">Belongs to the membrane-bound acyltransferase family.</text>
</comment>
<dbReference type="InterPro" id="IPR004299">
    <property type="entry name" value="MBOAT_fam"/>
</dbReference>
<evidence type="ECO:0000313" key="9">
    <source>
        <dbReference type="EMBL" id="EMZ27572.1"/>
    </source>
</evidence>
<feature type="transmembrane region" description="Helical" evidence="8">
    <location>
        <begin position="47"/>
        <end position="64"/>
    </location>
</feature>
<dbReference type="Pfam" id="PF03062">
    <property type="entry name" value="MBOAT"/>
    <property type="match status" value="1"/>
</dbReference>
<dbReference type="InterPro" id="IPR024194">
    <property type="entry name" value="Ac/AlaTfrase_AlgI/DltB"/>
</dbReference>
<dbReference type="PIRSF" id="PIRSF016636">
    <property type="entry name" value="AlgI_DltB"/>
    <property type="match status" value="1"/>
</dbReference>
<dbReference type="GO" id="GO:0042121">
    <property type="term" value="P:alginic acid biosynthetic process"/>
    <property type="evidence" value="ECO:0007669"/>
    <property type="project" value="InterPro"/>
</dbReference>
<evidence type="ECO:0000256" key="1">
    <source>
        <dbReference type="ARBA" id="ARBA00004651"/>
    </source>
</evidence>
<reference evidence="9 10" key="1">
    <citation type="journal article" date="2014" name="Genome Announc.">
        <title>Draft genome sequences of the altered schaedler flora, a defined bacterial community from gnotobiotic mice.</title>
        <authorList>
            <person name="Wannemuehler M.J."/>
            <person name="Overstreet A.M."/>
            <person name="Ward D.V."/>
            <person name="Phillips G.J."/>
        </authorList>
    </citation>
    <scope>NUCLEOTIDE SEQUENCE [LARGE SCALE GENOMIC DNA]</scope>
    <source>
        <strain evidence="9 10">ASF492</strain>
    </source>
</reference>
<comment type="caution">
    <text evidence="9">The sequence shown here is derived from an EMBL/GenBank/DDBJ whole genome shotgun (WGS) entry which is preliminary data.</text>
</comment>
<evidence type="ECO:0008006" key="11">
    <source>
        <dbReference type="Google" id="ProtNLM"/>
    </source>
</evidence>
<evidence type="ECO:0000256" key="4">
    <source>
        <dbReference type="ARBA" id="ARBA00022692"/>
    </source>
</evidence>
<evidence type="ECO:0000256" key="3">
    <source>
        <dbReference type="ARBA" id="ARBA00022475"/>
    </source>
</evidence>
<organism evidence="9 10">
    <name type="scientific">Eubacterium plexicaudatum ASF492</name>
    <dbReference type="NCBI Taxonomy" id="1235802"/>
    <lineage>
        <taxon>Bacteria</taxon>
        <taxon>Bacillati</taxon>
        <taxon>Bacillota</taxon>
        <taxon>Clostridia</taxon>
        <taxon>Eubacteriales</taxon>
        <taxon>Eubacteriaceae</taxon>
        <taxon>Eubacterium</taxon>
    </lineage>
</organism>
<dbReference type="EMBL" id="AQFT01000068">
    <property type="protein sequence ID" value="EMZ27572.1"/>
    <property type="molecule type" value="Genomic_DNA"/>
</dbReference>